<keyword evidence="3" id="KW-1185">Reference proteome</keyword>
<evidence type="ECO:0000313" key="2">
    <source>
        <dbReference type="EMBL" id="GCL70047.1"/>
    </source>
</evidence>
<dbReference type="EMBL" id="BJCR01000090">
    <property type="protein sequence ID" value="GCL70047.1"/>
    <property type="molecule type" value="Genomic_DNA"/>
</dbReference>
<dbReference type="Proteomes" id="UP000303581">
    <property type="component" value="Unassembled WGS sequence"/>
</dbReference>
<comment type="caution">
    <text evidence="2">The sequence shown here is derived from an EMBL/GenBank/DDBJ whole genome shotgun (WGS) entry which is preliminary data.</text>
</comment>
<protein>
    <submittedName>
        <fullName evidence="2">Uncharacterized protein</fullName>
    </submittedName>
</protein>
<organism evidence="2 3">
    <name type="scientific">Veillonella tobetsuensis</name>
    <dbReference type="NCBI Taxonomy" id="1110546"/>
    <lineage>
        <taxon>Bacteria</taxon>
        <taxon>Bacillati</taxon>
        <taxon>Bacillota</taxon>
        <taxon>Negativicutes</taxon>
        <taxon>Veillonellales</taxon>
        <taxon>Veillonellaceae</taxon>
        <taxon>Veillonella</taxon>
    </lineage>
</organism>
<evidence type="ECO:0000313" key="3">
    <source>
        <dbReference type="Proteomes" id="UP000303581"/>
    </source>
</evidence>
<keyword evidence="1" id="KW-1133">Transmembrane helix</keyword>
<keyword evidence="1" id="KW-0472">Membrane</keyword>
<sequence>MNNIRIPIYKILAICFLVGLSIIYLNFYGTHTELVDSYSLGRYRIVFGGILQDSTYKTRLEFSKISHKVVFPYLYVKGESGYTRVLLTPIGTDILKVPNYSFYDTASIIEDIDSINHLKRVYGNSISIKDDLNQISEADRIIFKSL</sequence>
<evidence type="ECO:0000256" key="1">
    <source>
        <dbReference type="SAM" id="Phobius"/>
    </source>
</evidence>
<dbReference type="RefSeq" id="WP_137662409.1">
    <property type="nucleotide sequence ID" value="NZ_BJCR01000090.1"/>
</dbReference>
<gene>
    <name evidence="2" type="ORF">PAGU1579_18160</name>
</gene>
<name>A0A480BD86_9FIRM</name>
<reference evidence="2 3" key="1">
    <citation type="submission" date="2019-03" db="EMBL/GenBank/DDBJ databases">
        <title>Draft genome sequences of two Veillonella tobetsuensis clinical isolates from intraoperative bronchial fluids of elderly patients with pulmonary carcinoma.</title>
        <authorList>
            <person name="Akiyama T."/>
        </authorList>
    </citation>
    <scope>NUCLEOTIDE SEQUENCE [LARGE SCALE GENOMIC DNA]</scope>
    <source>
        <strain evidence="2 3">PAGU 1579</strain>
    </source>
</reference>
<keyword evidence="1" id="KW-0812">Transmembrane</keyword>
<accession>A0A480BD86</accession>
<dbReference type="AlphaFoldDB" id="A0A480BD86"/>
<proteinExistence type="predicted"/>
<feature type="transmembrane region" description="Helical" evidence="1">
    <location>
        <begin position="7"/>
        <end position="27"/>
    </location>
</feature>